<accession>A0ABV7VC90</accession>
<proteinExistence type="predicted"/>
<dbReference type="Pfam" id="PF13779">
    <property type="entry name" value="DUF4175"/>
    <property type="match status" value="1"/>
</dbReference>
<sequence length="826" mass="91799">MAQRGESVGSPDIHQPAALPPLLARRLFLARAALFWEGFWPGLLPAAMVAAVFLILAGFDVWRFTPVWLHWAALAGFTAAFGAALWQGLHALRWPGKGDATRRLERINRLDHRPLEAAADRLSPEQQDPIARALWTLHRRLALQRLATARVGTPEAGWWRRDVWGLRAALGLLLVVAWASPGEDRAQRLTDTLNPGTALPPGTVLALDAWITPPAYTGRAPIFLTRDGKPVAAQEALKVPVGSQLQLRLAAPASGFALRFGKAAHTLKAVDEHHAELDLPLDLSQGGTATLALLRHDSPFADWPLSIVPDLPPQIGFDGAPKTGRQNTLDIGMAGEDDYGLQAVQVEMARAGAEAPVTIDWPVPPAAPGPVTDKQSFDLLSHPWAGLEVAMTLVAKDAVGQSGRSETVTVTLPARKFRHPVAKAIVEQRRDLALHPGQWQRVVTSLKALTLAPEMYDGDVAPHLGLRMAATRLQLSRLPETVASVQALLWQIALQLEDGRRSQSERDFQALMDRLQDAIDRNADDSEIQRLMQELRTAMDRMIDEMMRDAMERMARGEQPEMLDDDQQALGNEDLQDMMDRAQEMAQMGDRDQARDLLRQLQQMMEAMKNGRLAQMPEGRGRRGRSGQMQPGQMMQEFSEMMRQQQQLLDRSFRRSQQYGRNGGKPGDNEADSRAQEDLRRRLGEMMNRLAEGGAQMPDTLGHADRAMRDARDALKRGEPGDAMQGQTDALDQLRQGLRDMQQAQRGNPDGQAPSADARQNNRNPDRDPFGRTANGYDDNARDNTVPDIAPVERARRILEELQRRASDRERPAAERDYLGRLLQRF</sequence>
<evidence type="ECO:0000313" key="4">
    <source>
        <dbReference type="Proteomes" id="UP001595711"/>
    </source>
</evidence>
<keyword evidence="2" id="KW-0472">Membrane</keyword>
<protein>
    <submittedName>
        <fullName evidence="3">TIGR02302 family protein</fullName>
    </submittedName>
</protein>
<dbReference type="Proteomes" id="UP001595711">
    <property type="component" value="Unassembled WGS sequence"/>
</dbReference>
<feature type="transmembrane region" description="Helical" evidence="2">
    <location>
        <begin position="164"/>
        <end position="181"/>
    </location>
</feature>
<feature type="transmembrane region" description="Helical" evidence="2">
    <location>
        <begin position="68"/>
        <end position="86"/>
    </location>
</feature>
<feature type="compositionally biased region" description="Basic and acidic residues" evidence="1">
    <location>
        <begin position="791"/>
        <end position="819"/>
    </location>
</feature>
<feature type="transmembrane region" description="Helical" evidence="2">
    <location>
        <begin position="34"/>
        <end position="56"/>
    </location>
</feature>
<dbReference type="RefSeq" id="WP_379722777.1">
    <property type="nucleotide sequence ID" value="NZ_JBHRYJ010000001.1"/>
</dbReference>
<evidence type="ECO:0000256" key="1">
    <source>
        <dbReference type="SAM" id="MobiDB-lite"/>
    </source>
</evidence>
<dbReference type="NCBIfam" id="TIGR02302">
    <property type="entry name" value="aProt_lowcomp"/>
    <property type="match status" value="1"/>
</dbReference>
<dbReference type="InterPro" id="IPR012683">
    <property type="entry name" value="CHP02302_TM"/>
</dbReference>
<feature type="region of interest" description="Disordered" evidence="1">
    <location>
        <begin position="742"/>
        <end position="826"/>
    </location>
</feature>
<evidence type="ECO:0000313" key="3">
    <source>
        <dbReference type="EMBL" id="MFC3675015.1"/>
    </source>
</evidence>
<reference evidence="4" key="1">
    <citation type="journal article" date="2019" name="Int. J. Syst. Evol. Microbiol.">
        <title>The Global Catalogue of Microorganisms (GCM) 10K type strain sequencing project: providing services to taxonomists for standard genome sequencing and annotation.</title>
        <authorList>
            <consortium name="The Broad Institute Genomics Platform"/>
            <consortium name="The Broad Institute Genome Sequencing Center for Infectious Disease"/>
            <person name="Wu L."/>
            <person name="Ma J."/>
        </authorList>
    </citation>
    <scope>NUCLEOTIDE SEQUENCE [LARGE SCALE GENOMIC DNA]</scope>
    <source>
        <strain evidence="4">KCTC 42182</strain>
    </source>
</reference>
<name>A0ABV7VC90_9PROT</name>
<keyword evidence="4" id="KW-1185">Reference proteome</keyword>
<organism evidence="3 4">
    <name type="scientific">Ferrovibrio xuzhouensis</name>
    <dbReference type="NCBI Taxonomy" id="1576914"/>
    <lineage>
        <taxon>Bacteria</taxon>
        <taxon>Pseudomonadati</taxon>
        <taxon>Pseudomonadota</taxon>
        <taxon>Alphaproteobacteria</taxon>
        <taxon>Rhodospirillales</taxon>
        <taxon>Rhodospirillaceae</taxon>
        <taxon>Ferrovibrio</taxon>
    </lineage>
</organism>
<evidence type="ECO:0000256" key="2">
    <source>
        <dbReference type="SAM" id="Phobius"/>
    </source>
</evidence>
<keyword evidence="2" id="KW-0812">Transmembrane</keyword>
<dbReference type="EMBL" id="JBHRYJ010000001">
    <property type="protein sequence ID" value="MFC3675015.1"/>
    <property type="molecule type" value="Genomic_DNA"/>
</dbReference>
<gene>
    <name evidence="3" type="ORF">ACFOOQ_05650</name>
</gene>
<comment type="caution">
    <text evidence="3">The sequence shown here is derived from an EMBL/GenBank/DDBJ whole genome shotgun (WGS) entry which is preliminary data.</text>
</comment>
<keyword evidence="2" id="KW-1133">Transmembrane helix</keyword>